<name>A0AAP5I2V4_9CYAN</name>
<evidence type="ECO:0000313" key="3">
    <source>
        <dbReference type="Proteomes" id="UP000667802"/>
    </source>
</evidence>
<accession>A0AAP5I2V4</accession>
<organism evidence="2 3">
    <name type="scientific">Aetokthonos hydrillicola Thurmond2011</name>
    <dbReference type="NCBI Taxonomy" id="2712845"/>
    <lineage>
        <taxon>Bacteria</taxon>
        <taxon>Bacillati</taxon>
        <taxon>Cyanobacteriota</taxon>
        <taxon>Cyanophyceae</taxon>
        <taxon>Nostocales</taxon>
        <taxon>Hapalosiphonaceae</taxon>
        <taxon>Aetokthonos</taxon>
    </lineage>
</organism>
<reference evidence="3" key="1">
    <citation type="journal article" date="2021" name="Science">
        <title>Hunting the eagle killer: A cyanobacterial neurotoxin causes vacuolar myelinopathy.</title>
        <authorList>
            <person name="Breinlinger S."/>
            <person name="Phillips T.J."/>
            <person name="Haram B.N."/>
            <person name="Mares J."/>
            <person name="Martinez Yerena J.A."/>
            <person name="Hrouzek P."/>
            <person name="Sobotka R."/>
            <person name="Henderson W.M."/>
            <person name="Schmieder P."/>
            <person name="Williams S.M."/>
            <person name="Lauderdale J.D."/>
            <person name="Wilde H.D."/>
            <person name="Gerrin W."/>
            <person name="Kust A."/>
            <person name="Washington J.W."/>
            <person name="Wagner C."/>
            <person name="Geier B."/>
            <person name="Liebeke M."/>
            <person name="Enke H."/>
            <person name="Niedermeyer T.H.J."/>
            <person name="Wilde S.B."/>
        </authorList>
    </citation>
    <scope>NUCLEOTIDE SEQUENCE [LARGE SCALE GENOMIC DNA]</scope>
    <source>
        <strain evidence="3">Thurmond2011</strain>
    </source>
</reference>
<dbReference type="AlphaFoldDB" id="A0AAP5I2V4"/>
<keyword evidence="1" id="KW-0732">Signal</keyword>
<dbReference type="RefSeq" id="WP_243902060.1">
    <property type="nucleotide sequence ID" value="NZ_CAWQFN010000041.1"/>
</dbReference>
<dbReference type="EMBL" id="JAALHA020000001">
    <property type="protein sequence ID" value="MDR9893686.1"/>
    <property type="molecule type" value="Genomic_DNA"/>
</dbReference>
<sequence>MKSFWTILATATASLLTATFGVPSSALASRAVFNCSAEGVIVEVSRLSDGTLRYKAYNIPTDLRRPNLVIDGGTVGKNSRGDTVYRFRNRNYLYVAVKDENYGRVLVYKNNQLIATKPCGDV</sequence>
<feature type="signal peptide" evidence="1">
    <location>
        <begin position="1"/>
        <end position="28"/>
    </location>
</feature>
<dbReference type="Proteomes" id="UP000667802">
    <property type="component" value="Unassembled WGS sequence"/>
</dbReference>
<keyword evidence="3" id="KW-1185">Reference proteome</keyword>
<gene>
    <name evidence="2" type="ORF">G7B40_003710</name>
</gene>
<evidence type="ECO:0000256" key="1">
    <source>
        <dbReference type="SAM" id="SignalP"/>
    </source>
</evidence>
<comment type="caution">
    <text evidence="2">The sequence shown here is derived from an EMBL/GenBank/DDBJ whole genome shotgun (WGS) entry which is preliminary data.</text>
</comment>
<evidence type="ECO:0000313" key="2">
    <source>
        <dbReference type="EMBL" id="MDR9893686.1"/>
    </source>
</evidence>
<feature type="chain" id="PRO_5042810852" evidence="1">
    <location>
        <begin position="29"/>
        <end position="122"/>
    </location>
</feature>
<proteinExistence type="predicted"/>
<protein>
    <submittedName>
        <fullName evidence="2">Uncharacterized protein</fullName>
    </submittedName>
</protein>